<evidence type="ECO:0000313" key="3">
    <source>
        <dbReference type="Proteomes" id="UP000075635"/>
    </source>
</evidence>
<organism evidence="2 3">
    <name type="scientific">Sorangium cellulosum</name>
    <name type="common">Polyangium cellulosum</name>
    <dbReference type="NCBI Taxonomy" id="56"/>
    <lineage>
        <taxon>Bacteria</taxon>
        <taxon>Pseudomonadati</taxon>
        <taxon>Myxococcota</taxon>
        <taxon>Polyangia</taxon>
        <taxon>Polyangiales</taxon>
        <taxon>Polyangiaceae</taxon>
        <taxon>Sorangium</taxon>
    </lineage>
</organism>
<proteinExistence type="predicted"/>
<protein>
    <submittedName>
        <fullName evidence="2">Uncharacterized protein</fullName>
    </submittedName>
</protein>
<reference evidence="2 3" key="1">
    <citation type="submission" date="2014-02" db="EMBL/GenBank/DDBJ databases">
        <title>The small core and large imbalanced accessory genome model reveals a collaborative survival strategy of Sorangium cellulosum strains in nature.</title>
        <authorList>
            <person name="Han K."/>
            <person name="Peng R."/>
            <person name="Blom J."/>
            <person name="Li Y.-Z."/>
        </authorList>
    </citation>
    <scope>NUCLEOTIDE SEQUENCE [LARGE SCALE GENOMIC DNA]</scope>
    <source>
        <strain evidence="2 3">So0011-07</strain>
    </source>
</reference>
<feature type="compositionally biased region" description="Basic and acidic residues" evidence="1">
    <location>
        <begin position="59"/>
        <end position="68"/>
    </location>
</feature>
<dbReference type="Proteomes" id="UP000075635">
    <property type="component" value="Unassembled WGS sequence"/>
</dbReference>
<feature type="compositionally biased region" description="Acidic residues" evidence="1">
    <location>
        <begin position="32"/>
        <end position="45"/>
    </location>
</feature>
<feature type="compositionally biased region" description="Basic and acidic residues" evidence="1">
    <location>
        <begin position="98"/>
        <end position="111"/>
    </location>
</feature>
<feature type="compositionally biased region" description="Polar residues" evidence="1">
    <location>
        <begin position="74"/>
        <end position="85"/>
    </location>
</feature>
<name>A0A150S7B2_SORCE</name>
<dbReference type="AlphaFoldDB" id="A0A150S7B2"/>
<feature type="region of interest" description="Disordered" evidence="1">
    <location>
        <begin position="24"/>
        <end position="111"/>
    </location>
</feature>
<gene>
    <name evidence="2" type="ORF">BE17_21495</name>
</gene>
<evidence type="ECO:0000256" key="1">
    <source>
        <dbReference type="SAM" id="MobiDB-lite"/>
    </source>
</evidence>
<sequence length="111" mass="11812">MLAGCAIAPDESDQQIGDAWSELDPMTSEEVPGGDEEADGVDDALDVPGRGLASPPQLRLRDLAHPSLDDVLSTKRTYARSQKQSPDPLPWQPQGSTDGHDKASSESDGTR</sequence>
<accession>A0A150S7B2</accession>
<evidence type="ECO:0000313" key="2">
    <source>
        <dbReference type="EMBL" id="KYF88256.1"/>
    </source>
</evidence>
<comment type="caution">
    <text evidence="2">The sequence shown here is derived from an EMBL/GenBank/DDBJ whole genome shotgun (WGS) entry which is preliminary data.</text>
</comment>
<dbReference type="EMBL" id="JEMB01001362">
    <property type="protein sequence ID" value="KYF88256.1"/>
    <property type="molecule type" value="Genomic_DNA"/>
</dbReference>